<feature type="transmembrane region" description="Helical" evidence="7">
    <location>
        <begin position="164"/>
        <end position="186"/>
    </location>
</feature>
<dbReference type="Proteomes" id="UP000266841">
    <property type="component" value="Unassembled WGS sequence"/>
</dbReference>
<feature type="transmembrane region" description="Helical" evidence="7">
    <location>
        <begin position="624"/>
        <end position="642"/>
    </location>
</feature>
<dbReference type="InterPro" id="IPR027359">
    <property type="entry name" value="Volt_channel_dom_sf"/>
</dbReference>
<comment type="caution">
    <text evidence="9">The sequence shown here is derived from an EMBL/GenBank/DDBJ whole genome shotgun (WGS) entry which is preliminary data.</text>
</comment>
<keyword evidence="6" id="KW-0813">Transport</keyword>
<dbReference type="Gene3D" id="1.10.238.10">
    <property type="entry name" value="EF-hand"/>
    <property type="match status" value="1"/>
</dbReference>
<dbReference type="GO" id="GO:0005891">
    <property type="term" value="C:voltage-gated calcium channel complex"/>
    <property type="evidence" value="ECO:0007669"/>
    <property type="project" value="InterPro"/>
</dbReference>
<dbReference type="PANTHER" id="PTHR10037:SF62">
    <property type="entry name" value="SODIUM CHANNEL PROTEIN 60E"/>
    <property type="match status" value="1"/>
</dbReference>
<keyword evidence="2 7" id="KW-0812">Transmembrane</keyword>
<dbReference type="PANTHER" id="PTHR10037">
    <property type="entry name" value="VOLTAGE-GATED CATION CHANNEL CALCIUM AND SODIUM"/>
    <property type="match status" value="1"/>
</dbReference>
<dbReference type="OMA" id="REICECT"/>
<dbReference type="InterPro" id="IPR002077">
    <property type="entry name" value="VDCCAlpha1"/>
</dbReference>
<feature type="non-terminal residue" evidence="9">
    <location>
        <position position="1"/>
    </location>
</feature>
<gene>
    <name evidence="9" type="ORF">THAOC_04757</name>
</gene>
<keyword evidence="6" id="KW-0407">Ion channel</keyword>
<dbReference type="Pfam" id="PF00520">
    <property type="entry name" value="Ion_trans"/>
    <property type="match status" value="3"/>
</dbReference>
<feature type="binding site" evidence="5">
    <location>
        <position position="457"/>
    </location>
    <ligand>
        <name>Ca(2+)</name>
        <dbReference type="ChEBI" id="CHEBI:29108"/>
    </ligand>
</feature>
<proteinExistence type="inferred from homology"/>
<comment type="subcellular location">
    <subcellularLocation>
        <location evidence="1 6">Membrane</location>
        <topology evidence="1 6">Multi-pass membrane protein</topology>
    </subcellularLocation>
</comment>
<evidence type="ECO:0000256" key="5">
    <source>
        <dbReference type="PIRSR" id="PIRSR602077-1"/>
    </source>
</evidence>
<keyword evidence="10" id="KW-1185">Reference proteome</keyword>
<evidence type="ECO:0000256" key="7">
    <source>
        <dbReference type="SAM" id="Phobius"/>
    </source>
</evidence>
<feature type="transmembrane region" description="Helical" evidence="7">
    <location>
        <begin position="592"/>
        <end position="617"/>
    </location>
</feature>
<evidence type="ECO:0000256" key="4">
    <source>
        <dbReference type="ARBA" id="ARBA00023136"/>
    </source>
</evidence>
<sequence>LGFKSGQLALALCTHLQDDYTAKEPKKQNVELENCNNTAVRLGTDCSGLDGESLVLFGGPTGKDSSREVIADRSHSGSFAVLLSLLIFVFALMGMQLFANRLRFDGVSGLPVDISDPRYADADVPRSNFDDFMWSLVTVFQVLSGENWNTVLYDCWKTSKAAPVYFVSLVVLGIFCALNLFLALLLKQFDGSELVTGRIHPEEEEISRRVADKVQNHDGPGLERRIALALDNPLNDPSSNLAKTLLILNLIFTAIFLAEFCIRVVAKGLKGYFSDGWNMLDFATVVASILELCRIEGGKSLRVFRVLRVLRPLRMINRFKEVKLVVDALINSLPAVVDVGVVCALVFFVFSIFGVTFLKGTFYYCRSLDAGDSALSPGQLDLITYPSMYGQLKSNERAWLNLDAPGCDGSNWSATYLPTSREICECTDEGAWAQSSPIDFDNVIHGLALLFEISTTESWTDVMSVAIDQRGVDMQPVPNNNRAWAVYFIAFLLVVFVLALDVAAADPLLIGFRQGLLTEAQMQWARTQQFVLQIKPEKLLCRPKNTARALCFDVVLNKWFDRAIAVVILANSACLASVSFGDSLEKMAVLDLLNGVFSSVFILECVLKTTAFGGLYFRSGWNNLDFVIVIGLLGGFVLRAAVDDTRLAATVSSVASFFRIARLLRLVRLVRNLRVPFNTLVAVLPGIANMGSLLLLILFVYSVCGVQLYGTVALQGLVNDQANFRSVGNAMLLLLRFATGEGWNGFMHDLMVPREDCEDDSTHGRDQPWCLDDQDYPDCQEVNGCAAGSSAYAYFYSFTAIVSFVMLNMVVGIVLTGFEVSSESELLASPDLEKFTRTWAIFDPQATWFIDASRLPAFLSKLPPPWEDSECERSLGTYTCDDDLAEISVTAAKKVHIVDVASLLAKRLVRRRLRHEFQDIDGDHPVREILKRKTSFSDKTTTLGKLYADEAAVILRAVHRFRRSRALGRSKAVFPRHDPRDGALST</sequence>
<dbReference type="InterPro" id="IPR005821">
    <property type="entry name" value="Ion_trans_dom"/>
</dbReference>
<keyword evidence="3 7" id="KW-1133">Transmembrane helix</keyword>
<dbReference type="GO" id="GO:0001518">
    <property type="term" value="C:voltage-gated sodium channel complex"/>
    <property type="evidence" value="ECO:0007669"/>
    <property type="project" value="TreeGrafter"/>
</dbReference>
<dbReference type="GO" id="GO:0046872">
    <property type="term" value="F:metal ion binding"/>
    <property type="evidence" value="ECO:0007669"/>
    <property type="project" value="UniProtKB-KW"/>
</dbReference>
<comment type="similarity">
    <text evidence="6">Belongs to the calcium channel alpha-1 subunit (TC 1.A.1.11) family.</text>
</comment>
<evidence type="ECO:0000256" key="2">
    <source>
        <dbReference type="ARBA" id="ARBA00022692"/>
    </source>
</evidence>
<evidence type="ECO:0000256" key="3">
    <source>
        <dbReference type="ARBA" id="ARBA00022989"/>
    </source>
</evidence>
<keyword evidence="5" id="KW-0479">Metal-binding</keyword>
<dbReference type="OrthoDB" id="431720at2759"/>
<feature type="transmembrane region" description="Helical" evidence="7">
    <location>
        <begin position="245"/>
        <end position="266"/>
    </location>
</feature>
<dbReference type="SUPFAM" id="SSF81324">
    <property type="entry name" value="Voltage-gated potassium channels"/>
    <property type="match status" value="3"/>
</dbReference>
<feature type="domain" description="Ion transport" evidence="8">
    <location>
        <begin position="226"/>
        <end position="499"/>
    </location>
</feature>
<keyword evidence="6" id="KW-0109">Calcium transport</keyword>
<dbReference type="Gene3D" id="1.10.287.70">
    <property type="match status" value="3"/>
</dbReference>
<feature type="transmembrane region" description="Helical" evidence="7">
    <location>
        <begin position="79"/>
        <end position="99"/>
    </location>
</feature>
<dbReference type="GO" id="GO:0005248">
    <property type="term" value="F:voltage-gated sodium channel activity"/>
    <property type="evidence" value="ECO:0007669"/>
    <property type="project" value="TreeGrafter"/>
</dbReference>
<feature type="transmembrane region" description="Helical" evidence="7">
    <location>
        <begin position="484"/>
        <end position="504"/>
    </location>
</feature>
<protein>
    <recommendedName>
        <fullName evidence="8">Ion transport domain-containing protein</fullName>
    </recommendedName>
</protein>
<evidence type="ECO:0000256" key="6">
    <source>
        <dbReference type="RuleBase" id="RU003808"/>
    </source>
</evidence>
<dbReference type="eggNOG" id="KOG2302">
    <property type="taxonomic scope" value="Eukaryota"/>
</dbReference>
<reference evidence="9 10" key="1">
    <citation type="journal article" date="2012" name="Genome Biol.">
        <title>Genome and low-iron response of an oceanic diatom adapted to chronic iron limitation.</title>
        <authorList>
            <person name="Lommer M."/>
            <person name="Specht M."/>
            <person name="Roy A.S."/>
            <person name="Kraemer L."/>
            <person name="Andreson R."/>
            <person name="Gutowska M.A."/>
            <person name="Wolf J."/>
            <person name="Bergner S.V."/>
            <person name="Schilhabel M.B."/>
            <person name="Klostermeier U.C."/>
            <person name="Beiko R.G."/>
            <person name="Rosenstiel P."/>
            <person name="Hippler M."/>
            <person name="Laroche J."/>
        </authorList>
    </citation>
    <scope>NUCLEOTIDE SEQUENCE [LARGE SCALE GENOMIC DNA]</scope>
    <source>
        <strain evidence="9 10">CCMP1005</strain>
    </source>
</reference>
<keyword evidence="6" id="KW-0406">Ion transport</keyword>
<dbReference type="Gene3D" id="1.20.120.350">
    <property type="entry name" value="Voltage-gated potassium channels. Chain C"/>
    <property type="match status" value="2"/>
</dbReference>
<keyword evidence="4 7" id="KW-0472">Membrane</keyword>
<dbReference type="InterPro" id="IPR043203">
    <property type="entry name" value="VGCC_Ca_Na"/>
</dbReference>
<evidence type="ECO:0000259" key="8">
    <source>
        <dbReference type="Pfam" id="PF00520"/>
    </source>
</evidence>
<dbReference type="PRINTS" id="PR00167">
    <property type="entry name" value="CACHANNEL"/>
</dbReference>
<name>K0T4E2_THAOC</name>
<dbReference type="EMBL" id="AGNL01004361">
    <property type="protein sequence ID" value="EJK73608.1"/>
    <property type="molecule type" value="Genomic_DNA"/>
</dbReference>
<evidence type="ECO:0000313" key="9">
    <source>
        <dbReference type="EMBL" id="EJK73608.1"/>
    </source>
</evidence>
<accession>K0T4E2</accession>
<feature type="transmembrane region" description="Helical" evidence="7">
    <location>
        <begin position="679"/>
        <end position="701"/>
    </location>
</feature>
<dbReference type="GO" id="GO:0005245">
    <property type="term" value="F:voltage-gated calcium channel activity"/>
    <property type="evidence" value="ECO:0007669"/>
    <property type="project" value="InterPro"/>
</dbReference>
<feature type="domain" description="Ion transport" evidence="8">
    <location>
        <begin position="77"/>
        <end position="190"/>
    </location>
</feature>
<dbReference type="AlphaFoldDB" id="K0T4E2"/>
<feature type="transmembrane region" description="Helical" evidence="7">
    <location>
        <begin position="324"/>
        <end position="353"/>
    </location>
</feature>
<evidence type="ECO:0000256" key="1">
    <source>
        <dbReference type="ARBA" id="ARBA00004141"/>
    </source>
</evidence>
<feature type="domain" description="Ion transport" evidence="8">
    <location>
        <begin position="557"/>
        <end position="820"/>
    </location>
</feature>
<evidence type="ECO:0000313" key="10">
    <source>
        <dbReference type="Proteomes" id="UP000266841"/>
    </source>
</evidence>
<keyword evidence="5 6" id="KW-0106">Calcium</keyword>
<keyword evidence="6" id="KW-0851">Voltage-gated channel</keyword>
<dbReference type="eggNOG" id="KOG2301">
    <property type="taxonomic scope" value="Eukaryota"/>
</dbReference>
<organism evidence="9 10">
    <name type="scientific">Thalassiosira oceanica</name>
    <name type="common">Marine diatom</name>
    <dbReference type="NCBI Taxonomy" id="159749"/>
    <lineage>
        <taxon>Eukaryota</taxon>
        <taxon>Sar</taxon>
        <taxon>Stramenopiles</taxon>
        <taxon>Ochrophyta</taxon>
        <taxon>Bacillariophyta</taxon>
        <taxon>Coscinodiscophyceae</taxon>
        <taxon>Thalassiosirophycidae</taxon>
        <taxon>Thalassiosirales</taxon>
        <taxon>Thalassiosiraceae</taxon>
        <taxon>Thalassiosira</taxon>
    </lineage>
</organism>
<feature type="transmembrane region" description="Helical" evidence="7">
    <location>
        <begin position="793"/>
        <end position="818"/>
    </location>
</feature>
<keyword evidence="6" id="KW-0107">Calcium channel</keyword>